<keyword evidence="1" id="KW-0175">Coiled coil</keyword>
<keyword evidence="2" id="KW-0812">Transmembrane</keyword>
<protein>
    <submittedName>
        <fullName evidence="4">Paraquat-inducible protein B</fullName>
    </submittedName>
</protein>
<dbReference type="RefSeq" id="WP_092115993.1">
    <property type="nucleotide sequence ID" value="NZ_FMXO01000001.1"/>
</dbReference>
<accession>A0A1G6A0P8</accession>
<evidence type="ECO:0000256" key="1">
    <source>
        <dbReference type="SAM" id="Coils"/>
    </source>
</evidence>
<evidence type="ECO:0000313" key="5">
    <source>
        <dbReference type="Proteomes" id="UP000198771"/>
    </source>
</evidence>
<evidence type="ECO:0000256" key="2">
    <source>
        <dbReference type="SAM" id="Phobius"/>
    </source>
</evidence>
<feature type="domain" description="Mce/MlaD" evidence="3">
    <location>
        <begin position="46"/>
        <end position="137"/>
    </location>
</feature>
<feature type="coiled-coil region" evidence="1">
    <location>
        <begin position="322"/>
        <end position="356"/>
    </location>
</feature>
<dbReference type="Pfam" id="PF02470">
    <property type="entry name" value="MlaD"/>
    <property type="match status" value="1"/>
</dbReference>
<reference evidence="4 5" key="1">
    <citation type="submission" date="2016-10" db="EMBL/GenBank/DDBJ databases">
        <authorList>
            <person name="de Groot N.N."/>
        </authorList>
    </citation>
    <scope>NUCLEOTIDE SEQUENCE [LARGE SCALE GENOMIC DNA]</scope>
    <source>
        <strain evidence="4 5">ASO4-2</strain>
    </source>
</reference>
<gene>
    <name evidence="4" type="ORF">SAMN05660653_00023</name>
</gene>
<dbReference type="Gene3D" id="1.10.287.950">
    <property type="entry name" value="Methyl-accepting chemotaxis protein"/>
    <property type="match status" value="1"/>
</dbReference>
<dbReference type="EMBL" id="FMXO01000001">
    <property type="protein sequence ID" value="SDB01796.1"/>
    <property type="molecule type" value="Genomic_DNA"/>
</dbReference>
<feature type="transmembrane region" description="Helical" evidence="2">
    <location>
        <begin position="12"/>
        <end position="34"/>
    </location>
</feature>
<keyword evidence="2" id="KW-1133">Transmembrane helix</keyword>
<evidence type="ECO:0000259" key="3">
    <source>
        <dbReference type="Pfam" id="PF02470"/>
    </source>
</evidence>
<evidence type="ECO:0000313" key="4">
    <source>
        <dbReference type="EMBL" id="SDB01796.1"/>
    </source>
</evidence>
<dbReference type="PANTHER" id="PTHR36698">
    <property type="entry name" value="BLL5892 PROTEIN"/>
    <property type="match status" value="1"/>
</dbReference>
<sequence>MSAQANYVKLGLFVLISLVLIIGALIVLGGGRLWTEHIGVETYLDESAQGLETGSVVKMRGVQVGNIQNISFVYIKYPDAFEAGHRYVLVEIGLQPDKFGDISRDEFTVLLAEEIRNGLRVRITPQGLTGSAFLELDYTSPFRAPPLPINWQPARPYIPSAPGTIARFEETFESVSRTLKNIEVINLEEFVERLEDLVTVVLDKVENIQTDLISSEAVGLLGELRQTNEKFSRLLGDLAPGQQVEADVHGILADISRTVQELRAMAEGMNHWIQSEEGGVEDLRMSVADLRRSMAQTPEMVDEFSAAADIAQQGFVQLQQLLRQVQLRLNSQLEQIDALLHNLERSSENVREITEDARDYPSRLFFGEPPRGSRN</sequence>
<dbReference type="OrthoDB" id="9806984at2"/>
<dbReference type="PANTHER" id="PTHR36698:SF2">
    <property type="entry name" value="MCE_MLAD DOMAIN-CONTAINING PROTEIN"/>
    <property type="match status" value="1"/>
</dbReference>
<dbReference type="Proteomes" id="UP000198771">
    <property type="component" value="Unassembled WGS sequence"/>
</dbReference>
<keyword evidence="5" id="KW-1185">Reference proteome</keyword>
<dbReference type="InterPro" id="IPR003399">
    <property type="entry name" value="Mce/MlaD"/>
</dbReference>
<name>A0A1G6A0P8_9BACT</name>
<organism evidence="4 5">
    <name type="scientific">Desulfonatronum thiosulfatophilum</name>
    <dbReference type="NCBI Taxonomy" id="617002"/>
    <lineage>
        <taxon>Bacteria</taxon>
        <taxon>Pseudomonadati</taxon>
        <taxon>Thermodesulfobacteriota</taxon>
        <taxon>Desulfovibrionia</taxon>
        <taxon>Desulfovibrionales</taxon>
        <taxon>Desulfonatronaceae</taxon>
        <taxon>Desulfonatronum</taxon>
    </lineage>
</organism>
<dbReference type="STRING" id="617002.SAMN05660653_00023"/>
<keyword evidence="2" id="KW-0472">Membrane</keyword>
<proteinExistence type="predicted"/>
<dbReference type="AlphaFoldDB" id="A0A1G6A0P8"/>